<keyword evidence="4" id="KW-0560">Oxidoreductase</keyword>
<dbReference type="GO" id="GO:0004497">
    <property type="term" value="F:monooxygenase activity"/>
    <property type="evidence" value="ECO:0007669"/>
    <property type="project" value="UniProtKB-KW"/>
</dbReference>
<keyword evidence="8" id="KW-1185">Reference proteome</keyword>
<dbReference type="AlphaFoldDB" id="A0AAX6MSW7"/>
<dbReference type="GO" id="GO:0071949">
    <property type="term" value="F:FAD binding"/>
    <property type="evidence" value="ECO:0007669"/>
    <property type="project" value="InterPro"/>
</dbReference>
<name>A0AAX6MSW7_9PEZI</name>
<keyword evidence="5" id="KW-0503">Monooxygenase</keyword>
<evidence type="ECO:0000256" key="1">
    <source>
        <dbReference type="ARBA" id="ARBA00005179"/>
    </source>
</evidence>
<dbReference type="Gene3D" id="3.50.50.60">
    <property type="entry name" value="FAD/NAD(P)-binding domain"/>
    <property type="match status" value="1"/>
</dbReference>
<evidence type="ECO:0000313" key="7">
    <source>
        <dbReference type="EMBL" id="KAK6955760.1"/>
    </source>
</evidence>
<accession>A0AAX6MSW7</accession>
<dbReference type="Pfam" id="PF01494">
    <property type="entry name" value="FAD_binding_3"/>
    <property type="match status" value="1"/>
</dbReference>
<dbReference type="InterPro" id="IPR036188">
    <property type="entry name" value="FAD/NAD-bd_sf"/>
</dbReference>
<dbReference type="InterPro" id="IPR002938">
    <property type="entry name" value="FAD-bd"/>
</dbReference>
<evidence type="ECO:0000256" key="4">
    <source>
        <dbReference type="ARBA" id="ARBA00023002"/>
    </source>
</evidence>
<evidence type="ECO:0000313" key="8">
    <source>
        <dbReference type="Proteomes" id="UP001369815"/>
    </source>
</evidence>
<organism evidence="7 8">
    <name type="scientific">Daldinia eschscholtzii</name>
    <dbReference type="NCBI Taxonomy" id="292717"/>
    <lineage>
        <taxon>Eukaryota</taxon>
        <taxon>Fungi</taxon>
        <taxon>Dikarya</taxon>
        <taxon>Ascomycota</taxon>
        <taxon>Pezizomycotina</taxon>
        <taxon>Sordariomycetes</taxon>
        <taxon>Xylariomycetidae</taxon>
        <taxon>Xylariales</taxon>
        <taxon>Hypoxylaceae</taxon>
        <taxon>Daldinia</taxon>
    </lineage>
</organism>
<proteinExistence type="predicted"/>
<keyword evidence="3" id="KW-0274">FAD</keyword>
<dbReference type="EMBL" id="JBANMG010000003">
    <property type="protein sequence ID" value="KAK6955760.1"/>
    <property type="molecule type" value="Genomic_DNA"/>
</dbReference>
<evidence type="ECO:0000256" key="3">
    <source>
        <dbReference type="ARBA" id="ARBA00022827"/>
    </source>
</evidence>
<evidence type="ECO:0000256" key="5">
    <source>
        <dbReference type="ARBA" id="ARBA00023033"/>
    </source>
</evidence>
<sequence length="454" mass="50689">MSEVKLWMTDARVRRDVEKIEEARPPLILFWLSANAGARPTMPPLKISIIGAGPAGCMLGRILSLSNIPFQIYESDESPDYRSQGGSLDLHPGTGLAAMKDAKLWDEFLKYGRFDGDYMLVADKDLRPLMQFGPGNKLNERPEIDRAELRRILAESLPEGSIKWGYRLRRVEEGNVLVFDHTIVTDSDLIVGCEGGWSKVQSYVAPAVKPYYSGVGYHGLRIPDAANTAPDVYKLVNRGSVFAASNGKRITIQQLGTGALSVGWCSSRPENWMETCGYDPHNVEQVKEAILKDMEYWGPLLREAIEKVGEDLCDGKNLYMLPVGWRWEHRRGATFIGDAAHLMTPFAGEGVNAAFDDARKLAAAIVRAVQAGGGPGEVDKAVKAAEEDMFERMKVYQRQTDEVTKLWFFSKEDIKDVIPKVMIEHAKAKTPTVLHPLIWGLISSYWFLKKRTLG</sequence>
<gene>
    <name evidence="7" type="ORF">Daesc_003404</name>
</gene>
<dbReference type="Proteomes" id="UP001369815">
    <property type="component" value="Unassembled WGS sequence"/>
</dbReference>
<dbReference type="PRINTS" id="PR00420">
    <property type="entry name" value="RNGMNOXGNASE"/>
</dbReference>
<keyword evidence="2" id="KW-0285">Flavoprotein</keyword>
<evidence type="ECO:0000259" key="6">
    <source>
        <dbReference type="Pfam" id="PF01494"/>
    </source>
</evidence>
<protein>
    <recommendedName>
        <fullName evidence="6">FAD-binding domain-containing protein</fullName>
    </recommendedName>
</protein>
<comment type="caution">
    <text evidence="7">The sequence shown here is derived from an EMBL/GenBank/DDBJ whole genome shotgun (WGS) entry which is preliminary data.</text>
</comment>
<dbReference type="PANTHER" id="PTHR46972">
    <property type="entry name" value="MONOOXYGENASE ASQM-RELATED"/>
    <property type="match status" value="1"/>
</dbReference>
<dbReference type="PANTHER" id="PTHR46972:SF1">
    <property type="entry name" value="FAD DEPENDENT OXIDOREDUCTASE DOMAIN-CONTAINING PROTEIN"/>
    <property type="match status" value="1"/>
</dbReference>
<dbReference type="SUPFAM" id="SSF51905">
    <property type="entry name" value="FAD/NAD(P)-binding domain"/>
    <property type="match status" value="1"/>
</dbReference>
<comment type="pathway">
    <text evidence="1">Secondary metabolite biosynthesis.</text>
</comment>
<evidence type="ECO:0000256" key="2">
    <source>
        <dbReference type="ARBA" id="ARBA00022630"/>
    </source>
</evidence>
<reference evidence="7 8" key="1">
    <citation type="journal article" date="2024" name="Front Chem Biol">
        <title>Unveiling the potential of Daldinia eschscholtzii MFLUCC 19-0629 through bioactivity and bioinformatics studies for enhanced sustainable agriculture production.</title>
        <authorList>
            <person name="Brooks S."/>
            <person name="Weaver J.A."/>
            <person name="Klomchit A."/>
            <person name="Alharthi S.A."/>
            <person name="Onlamun T."/>
            <person name="Nurani R."/>
            <person name="Vong T.K."/>
            <person name="Alberti F."/>
            <person name="Greco C."/>
        </authorList>
    </citation>
    <scope>NUCLEOTIDE SEQUENCE [LARGE SCALE GENOMIC DNA]</scope>
    <source>
        <strain evidence="7">MFLUCC 19-0629</strain>
    </source>
</reference>
<feature type="domain" description="FAD-binding" evidence="6">
    <location>
        <begin position="47"/>
        <end position="375"/>
    </location>
</feature>